<evidence type="ECO:0000313" key="1">
    <source>
        <dbReference type="EMBL" id="ODM07476.1"/>
    </source>
</evidence>
<dbReference type="PANTHER" id="PTHR37816">
    <property type="entry name" value="YALI0E33011P"/>
    <property type="match status" value="1"/>
</dbReference>
<dbReference type="AlphaFoldDB" id="A0A1E3AH06"/>
<dbReference type="SUPFAM" id="SSF52540">
    <property type="entry name" value="P-loop containing nucleoside triphosphate hydrolases"/>
    <property type="match status" value="1"/>
</dbReference>
<proteinExistence type="predicted"/>
<dbReference type="Gene3D" id="3.40.50.300">
    <property type="entry name" value="P-loop containing nucleotide triphosphate hydrolases"/>
    <property type="match status" value="1"/>
</dbReference>
<dbReference type="Proteomes" id="UP000094067">
    <property type="component" value="Unassembled WGS sequence"/>
</dbReference>
<dbReference type="InterPro" id="IPR027417">
    <property type="entry name" value="P-loop_NTPase"/>
</dbReference>
<reference evidence="1 2" key="1">
    <citation type="submission" date="2016-07" db="EMBL/GenBank/DDBJ databases">
        <title>Characterization of isolates of Eisenbergiella tayi derived from blood cultures, using whole genome sequencing.</title>
        <authorList>
            <person name="Burdz T."/>
            <person name="Wiebe D."/>
            <person name="Huynh C."/>
            <person name="Bernard K."/>
        </authorList>
    </citation>
    <scope>NUCLEOTIDE SEQUENCE [LARGE SCALE GENOMIC DNA]</scope>
    <source>
        <strain evidence="1 2">NML 110608</strain>
    </source>
</reference>
<organism evidence="1 2">
    <name type="scientific">Eisenbergiella tayi</name>
    <dbReference type="NCBI Taxonomy" id="1432052"/>
    <lineage>
        <taxon>Bacteria</taxon>
        <taxon>Bacillati</taxon>
        <taxon>Bacillota</taxon>
        <taxon>Clostridia</taxon>
        <taxon>Lachnospirales</taxon>
        <taxon>Lachnospiraceae</taxon>
        <taxon>Eisenbergiella</taxon>
    </lineage>
</organism>
<protein>
    <submittedName>
        <fullName evidence="1">Topology modulation protein</fullName>
    </submittedName>
</protein>
<dbReference type="PANTHER" id="PTHR37816:SF3">
    <property type="entry name" value="MODULATES DNA TOPOLOGY"/>
    <property type="match status" value="1"/>
</dbReference>
<gene>
    <name evidence="1" type="ORF">BEI61_03366</name>
</gene>
<comment type="caution">
    <text evidence="1">The sequence shown here is derived from an EMBL/GenBank/DDBJ whole genome shotgun (WGS) entry which is preliminary data.</text>
</comment>
<dbReference type="RefSeq" id="WP_081331247.1">
    <property type="nucleotide sequence ID" value="NZ_MCGH01000002.1"/>
</dbReference>
<sequence>MRYKGKIYKRIMLLGNSGSGKSWTAQRLGEKTGYPVIYLDKECWQPGWTYPPQEEWEKKNREYISGREWIIDGNHHETLEMRVEAADLILFFDINRLLCIYSVWKRHGHKRVDFPDYLDEKKDKAFWQFLGWVWKFPEKCRPGILNIRKKHPEKMFLTFRTRKEVSEFLNEIEP</sequence>
<dbReference type="InterPro" id="IPR052922">
    <property type="entry name" value="Cytidylate_Kinase-2"/>
</dbReference>
<name>A0A1E3AH06_9FIRM</name>
<accession>A0A1E3AH06</accession>
<dbReference type="EMBL" id="MCGH01000002">
    <property type="protein sequence ID" value="ODM07476.1"/>
    <property type="molecule type" value="Genomic_DNA"/>
</dbReference>
<evidence type="ECO:0000313" key="2">
    <source>
        <dbReference type="Proteomes" id="UP000094067"/>
    </source>
</evidence>